<evidence type="ECO:0000313" key="3">
    <source>
        <dbReference type="Proteomes" id="UP000030645"/>
    </source>
</evidence>
<evidence type="ECO:0000256" key="1">
    <source>
        <dbReference type="SAM" id="MobiDB-lite"/>
    </source>
</evidence>
<dbReference type="EMBL" id="KE344534">
    <property type="protein sequence ID" value="EXB66326.1"/>
    <property type="molecule type" value="Genomic_DNA"/>
</dbReference>
<accession>W9R338</accession>
<dbReference type="AlphaFoldDB" id="W9R338"/>
<feature type="region of interest" description="Disordered" evidence="1">
    <location>
        <begin position="1"/>
        <end position="51"/>
    </location>
</feature>
<keyword evidence="3" id="KW-1185">Reference proteome</keyword>
<protein>
    <submittedName>
        <fullName evidence="2">Uncharacterized protein</fullName>
    </submittedName>
</protein>
<sequence>MTSVKREEKPATSQPPWYGGQEPGSKQSHCRRIATTGDEDKSKSNPNEASTLEICLKPPASCTNGIRHTSSTNSSGPKTPIVSLLNHIDKGVETLEQQCHHTLAHQIYTSVTHGPRLSMANWTRMTLTTI</sequence>
<reference evidence="3" key="1">
    <citation type="submission" date="2013-01" db="EMBL/GenBank/DDBJ databases">
        <title>Draft Genome Sequence of a Mulberry Tree, Morus notabilis C.K. Schneid.</title>
        <authorList>
            <person name="He N."/>
            <person name="Zhao S."/>
        </authorList>
    </citation>
    <scope>NUCLEOTIDE SEQUENCE</scope>
</reference>
<dbReference type="Proteomes" id="UP000030645">
    <property type="component" value="Unassembled WGS sequence"/>
</dbReference>
<organism evidence="2 3">
    <name type="scientific">Morus notabilis</name>
    <dbReference type="NCBI Taxonomy" id="981085"/>
    <lineage>
        <taxon>Eukaryota</taxon>
        <taxon>Viridiplantae</taxon>
        <taxon>Streptophyta</taxon>
        <taxon>Embryophyta</taxon>
        <taxon>Tracheophyta</taxon>
        <taxon>Spermatophyta</taxon>
        <taxon>Magnoliopsida</taxon>
        <taxon>eudicotyledons</taxon>
        <taxon>Gunneridae</taxon>
        <taxon>Pentapetalae</taxon>
        <taxon>rosids</taxon>
        <taxon>fabids</taxon>
        <taxon>Rosales</taxon>
        <taxon>Moraceae</taxon>
        <taxon>Moreae</taxon>
        <taxon>Morus</taxon>
    </lineage>
</organism>
<name>W9R338_9ROSA</name>
<feature type="compositionally biased region" description="Basic and acidic residues" evidence="1">
    <location>
        <begin position="1"/>
        <end position="10"/>
    </location>
</feature>
<gene>
    <name evidence="2" type="ORF">L484_008066</name>
</gene>
<proteinExistence type="predicted"/>
<evidence type="ECO:0000313" key="2">
    <source>
        <dbReference type="EMBL" id="EXB66326.1"/>
    </source>
</evidence>